<accession>A0A1L9BIU6</accession>
<dbReference type="RefSeq" id="WP_071896269.1">
    <property type="nucleotide sequence ID" value="NZ_MPIN01000001.1"/>
</dbReference>
<evidence type="ECO:0000256" key="1">
    <source>
        <dbReference type="SAM" id="MobiDB-lite"/>
    </source>
</evidence>
<gene>
    <name evidence="2" type="ORF">BON30_02890</name>
</gene>
<feature type="compositionally biased region" description="Basic and acidic residues" evidence="1">
    <location>
        <begin position="111"/>
        <end position="120"/>
    </location>
</feature>
<dbReference type="OrthoDB" id="5512931at2"/>
<evidence type="ECO:0000313" key="3">
    <source>
        <dbReference type="Proteomes" id="UP000182229"/>
    </source>
</evidence>
<keyword evidence="3" id="KW-1185">Reference proteome</keyword>
<dbReference type="Proteomes" id="UP000182229">
    <property type="component" value="Unassembled WGS sequence"/>
</dbReference>
<proteinExistence type="predicted"/>
<name>A0A1L9BIU6_9BACT</name>
<organism evidence="2 3">
    <name type="scientific">Cystobacter ferrugineus</name>
    <dbReference type="NCBI Taxonomy" id="83449"/>
    <lineage>
        <taxon>Bacteria</taxon>
        <taxon>Pseudomonadati</taxon>
        <taxon>Myxococcota</taxon>
        <taxon>Myxococcia</taxon>
        <taxon>Myxococcales</taxon>
        <taxon>Cystobacterineae</taxon>
        <taxon>Archangiaceae</taxon>
        <taxon>Cystobacter</taxon>
    </lineage>
</organism>
<reference evidence="3" key="1">
    <citation type="submission" date="2016-11" db="EMBL/GenBank/DDBJ databases">
        <authorList>
            <person name="Shukria A."/>
            <person name="Stevens D.C."/>
        </authorList>
    </citation>
    <scope>NUCLEOTIDE SEQUENCE [LARGE SCALE GENOMIC DNA]</scope>
    <source>
        <strain evidence="3">Cbfe23</strain>
    </source>
</reference>
<dbReference type="STRING" id="83449.BON30_02890"/>
<protein>
    <submittedName>
        <fullName evidence="2">Uncharacterized protein</fullName>
    </submittedName>
</protein>
<sequence length="139" mass="15523">MTLAIAGFARFPPELLLVLAVSLLLWPPVHRLLLRLTTWCFDWGAFRAALALIQVLERLPLAAWMSSLLWNDSFDTFYGHHSTVVLVTSLGPPLNGYVALPLPLLAPSEREREGKPRNDLRCASVHLSRPGPGPWSRSF</sequence>
<evidence type="ECO:0000313" key="2">
    <source>
        <dbReference type="EMBL" id="OJH42177.1"/>
    </source>
</evidence>
<dbReference type="EMBL" id="MPIN01000001">
    <property type="protein sequence ID" value="OJH42177.1"/>
    <property type="molecule type" value="Genomic_DNA"/>
</dbReference>
<reference evidence="2 3" key="2">
    <citation type="submission" date="2016-12" db="EMBL/GenBank/DDBJ databases">
        <title>Draft Genome Sequence of Cystobacter ferrugineus Strain Cbfe23.</title>
        <authorList>
            <person name="Akbar S."/>
            <person name="Dowd S.E."/>
            <person name="Stevens D.C."/>
        </authorList>
    </citation>
    <scope>NUCLEOTIDE SEQUENCE [LARGE SCALE GENOMIC DNA]</scope>
    <source>
        <strain evidence="2 3">Cbfe23</strain>
    </source>
</reference>
<comment type="caution">
    <text evidence="2">The sequence shown here is derived from an EMBL/GenBank/DDBJ whole genome shotgun (WGS) entry which is preliminary data.</text>
</comment>
<dbReference type="AlphaFoldDB" id="A0A1L9BIU6"/>
<feature type="region of interest" description="Disordered" evidence="1">
    <location>
        <begin position="111"/>
        <end position="139"/>
    </location>
</feature>